<organism evidence="3 5">
    <name type="scientific">Cucumis melo var. makuwa</name>
    <name type="common">Oriental melon</name>
    <dbReference type="NCBI Taxonomy" id="1194695"/>
    <lineage>
        <taxon>Eukaryota</taxon>
        <taxon>Viridiplantae</taxon>
        <taxon>Streptophyta</taxon>
        <taxon>Embryophyta</taxon>
        <taxon>Tracheophyta</taxon>
        <taxon>Spermatophyta</taxon>
        <taxon>Magnoliopsida</taxon>
        <taxon>eudicotyledons</taxon>
        <taxon>Gunneridae</taxon>
        <taxon>Pentapetalae</taxon>
        <taxon>rosids</taxon>
        <taxon>fabids</taxon>
        <taxon>Cucurbitales</taxon>
        <taxon>Cucurbitaceae</taxon>
        <taxon>Benincaseae</taxon>
        <taxon>Cucumis</taxon>
    </lineage>
</organism>
<dbReference type="EMBL" id="SSTD01008482">
    <property type="protein sequence ID" value="TYK15475.1"/>
    <property type="molecule type" value="Genomic_DNA"/>
</dbReference>
<dbReference type="Pfam" id="PF04937">
    <property type="entry name" value="DUF659"/>
    <property type="match status" value="1"/>
</dbReference>
<proteinExistence type="predicted"/>
<evidence type="ECO:0000259" key="1">
    <source>
        <dbReference type="Pfam" id="PF04937"/>
    </source>
</evidence>
<accession>A0A5D3CVC7</accession>
<dbReference type="EMBL" id="SSTE01016125">
    <property type="protein sequence ID" value="KAA0042353.1"/>
    <property type="molecule type" value="Genomic_DNA"/>
</dbReference>
<dbReference type="Proteomes" id="UP000321947">
    <property type="component" value="Unassembled WGS sequence"/>
</dbReference>
<evidence type="ECO:0000313" key="2">
    <source>
        <dbReference type="EMBL" id="KAA0042353.1"/>
    </source>
</evidence>
<dbReference type="Proteomes" id="UP000321393">
    <property type="component" value="Unassembled WGS sequence"/>
</dbReference>
<name>A0A5D3CVC7_CUCMM</name>
<dbReference type="AlphaFoldDB" id="A0A5D3CVC7"/>
<feature type="domain" description="DUF659" evidence="1">
    <location>
        <begin position="2"/>
        <end position="42"/>
    </location>
</feature>
<dbReference type="InterPro" id="IPR007021">
    <property type="entry name" value="DUF659"/>
</dbReference>
<sequence length="166" mass="19434">MAGRLLEAKRPQLIWSPCAAHCLDLMLEDIYKISNICKALKRGMEISNFIYLYNKKRNSLAQNHLNGLVFIKYNRALKSRYNLRDIVDPISLRDIDDSNEWLIGRLDDDSEEEDELVFDNGTLTKVMFQELPEQKNQPSILELGPQDQRLMFHVHPRLPHNPYPNK</sequence>
<gene>
    <name evidence="3" type="ORF">E5676_scaffold477G00500</name>
    <name evidence="2" type="ORF">E6C27_scaffold795G00550</name>
</gene>
<comment type="caution">
    <text evidence="3">The sequence shown here is derived from an EMBL/GenBank/DDBJ whole genome shotgun (WGS) entry which is preliminary data.</text>
</comment>
<evidence type="ECO:0000313" key="4">
    <source>
        <dbReference type="Proteomes" id="UP000321393"/>
    </source>
</evidence>
<protein>
    <recommendedName>
        <fullName evidence="1">DUF659 domain-containing protein</fullName>
    </recommendedName>
</protein>
<reference evidence="4 5" key="1">
    <citation type="submission" date="2019-08" db="EMBL/GenBank/DDBJ databases">
        <title>Draft genome sequences of two oriental melons (Cucumis melo L. var makuwa).</title>
        <authorList>
            <person name="Kwon S.-Y."/>
        </authorList>
    </citation>
    <scope>NUCLEOTIDE SEQUENCE [LARGE SCALE GENOMIC DNA]</scope>
    <source>
        <strain evidence="5">cv. Chang Bougi</strain>
        <strain evidence="4">cv. SW 3</strain>
        <tissue evidence="3">Leaf</tissue>
    </source>
</reference>
<dbReference type="STRING" id="1194695.A0A5D3CVC7"/>
<evidence type="ECO:0000313" key="5">
    <source>
        <dbReference type="Proteomes" id="UP000321947"/>
    </source>
</evidence>
<dbReference type="OrthoDB" id="1930460at2759"/>
<evidence type="ECO:0000313" key="3">
    <source>
        <dbReference type="EMBL" id="TYK15475.1"/>
    </source>
</evidence>